<dbReference type="SUPFAM" id="SSF55144">
    <property type="entry name" value="LigT-like"/>
    <property type="match status" value="1"/>
</dbReference>
<dbReference type="Gene3D" id="3.90.1140.10">
    <property type="entry name" value="Cyclic phosphodiesterase"/>
    <property type="match status" value="1"/>
</dbReference>
<dbReference type="InterPro" id="IPR009097">
    <property type="entry name" value="Cyclic_Pdiesterase"/>
</dbReference>
<protein>
    <submittedName>
        <fullName evidence="1">Uncharacterized protein</fullName>
    </submittedName>
</protein>
<organism evidence="1">
    <name type="scientific">uncultured Rubrobacteraceae bacterium</name>
    <dbReference type="NCBI Taxonomy" id="349277"/>
    <lineage>
        <taxon>Bacteria</taxon>
        <taxon>Bacillati</taxon>
        <taxon>Actinomycetota</taxon>
        <taxon>Rubrobacteria</taxon>
        <taxon>Rubrobacterales</taxon>
        <taxon>Rubrobacteraceae</taxon>
        <taxon>environmental samples</taxon>
    </lineage>
</organism>
<dbReference type="EMBL" id="CADCVB010000138">
    <property type="protein sequence ID" value="CAA9436425.1"/>
    <property type="molecule type" value="Genomic_DNA"/>
</dbReference>
<reference evidence="1" key="1">
    <citation type="submission" date="2020-02" db="EMBL/GenBank/DDBJ databases">
        <authorList>
            <person name="Meier V. D."/>
        </authorList>
    </citation>
    <scope>NUCLEOTIDE SEQUENCE</scope>
    <source>
        <strain evidence="1">AVDCRST_MAG78</strain>
    </source>
</reference>
<name>A0A6J4QAK7_9ACTN</name>
<evidence type="ECO:0000313" key="1">
    <source>
        <dbReference type="EMBL" id="CAA9436425.1"/>
    </source>
</evidence>
<dbReference type="AlphaFoldDB" id="A0A6J4QAK7"/>
<proteinExistence type="predicted"/>
<sequence>MVRVDVYTEIWEKFKRERRLEFGGHKDPEWRDGHALSASFVVPVEALRLREGLKPLRDVLSPFPFVSLHPDYFMHLTLLPLGFLVPEPEGENELSRERLEELETQAREALRGFSAFEVELANLNVFPGAAFVEAREGKMLEELRDAVCGGCGLEKTSGPLHLTLAYLQAEDGAPAPDEFVAAVERYRNWPVGKFAVERVEITLLNLGSSPYPELETFARIPLGG</sequence>
<dbReference type="Pfam" id="PF13563">
    <property type="entry name" value="2_5_RNA_ligase2"/>
    <property type="match status" value="1"/>
</dbReference>
<accession>A0A6J4QAK7</accession>
<gene>
    <name evidence="1" type="ORF">AVDCRST_MAG78-2073</name>
</gene>